<dbReference type="VEuPathDB" id="FungiDB:CJJ09_003963"/>
<dbReference type="GO" id="GO:0071444">
    <property type="term" value="P:cellular response to pheromone"/>
    <property type="evidence" value="ECO:0007669"/>
    <property type="project" value="EnsemblFungi"/>
</dbReference>
<dbReference type="STRING" id="498019.A0A2H0ZDJ0"/>
<comment type="similarity">
    <text evidence="1">Belongs to the CTAG/PCC1 family.</text>
</comment>
<evidence type="ECO:0008006" key="5">
    <source>
        <dbReference type="Google" id="ProtNLM"/>
    </source>
</evidence>
<sequence length="92" mass="10384">MLDHIVTLDVPFETETQAEIAMKTMSVDPILKKNEITVDYSIQNNLLTCKFAGISDRVIRVAVSSAIDNIKTIIECMEEFDGKEKTIFTNDE</sequence>
<dbReference type="PANTHER" id="PTHR31283:SF5">
    <property type="entry name" value="EKC_KEOPS COMPLEX SUBUNIT LAGE3"/>
    <property type="match status" value="1"/>
</dbReference>
<reference evidence="3" key="2">
    <citation type="submission" date="2017-11" db="EMBL/GenBank/DDBJ databases">
        <title>Candida auris genome assembly and annotation.</title>
        <authorList>
            <person name="Munoz J.F."/>
            <person name="Gade L.G."/>
            <person name="Chow N.A."/>
            <person name="Litvintseva A.P."/>
            <person name="Loparev V.N."/>
            <person name="Cuomo C.A."/>
        </authorList>
    </citation>
    <scope>NUCLEOTIDE SEQUENCE</scope>
    <source>
        <strain evidence="3">B8441</strain>
    </source>
</reference>
<evidence type="ECO:0000256" key="1">
    <source>
        <dbReference type="ARBA" id="ARBA00007073"/>
    </source>
</evidence>
<dbReference type="Pfam" id="PF09341">
    <property type="entry name" value="Pcc1"/>
    <property type="match status" value="1"/>
</dbReference>
<dbReference type="GO" id="GO:0000722">
    <property type="term" value="P:telomere maintenance via recombination"/>
    <property type="evidence" value="ECO:0007669"/>
    <property type="project" value="EnsemblFungi"/>
</dbReference>
<evidence type="ECO:0000313" key="2">
    <source>
        <dbReference type="EMBL" id="KAK8439782.1"/>
    </source>
</evidence>
<proteinExistence type="inferred from homology"/>
<dbReference type="GO" id="GO:0031490">
    <property type="term" value="F:chromatin DNA binding"/>
    <property type="evidence" value="ECO:0007669"/>
    <property type="project" value="EnsemblFungi"/>
</dbReference>
<dbReference type="EMBL" id="PEKT03000004">
    <property type="protein sequence ID" value="KAK8439782.1"/>
    <property type="molecule type" value="Genomic_DNA"/>
</dbReference>
<dbReference type="OrthoDB" id="10025739at2759"/>
<dbReference type="AlphaFoldDB" id="A0A2H0ZDJ0"/>
<dbReference type="VEuPathDB" id="FungiDB:CJI97_005475"/>
<dbReference type="Gene3D" id="3.30.310.50">
    <property type="entry name" value="Alpha-D-phosphohexomutase, C-terminal domain"/>
    <property type="match status" value="1"/>
</dbReference>
<evidence type="ECO:0000313" key="4">
    <source>
        <dbReference type="Proteomes" id="UP000230249"/>
    </source>
</evidence>
<dbReference type="GO" id="GO:0070525">
    <property type="term" value="P:tRNA threonylcarbamoyladenosine metabolic process"/>
    <property type="evidence" value="ECO:0007669"/>
    <property type="project" value="EnsemblFungi"/>
</dbReference>
<dbReference type="GO" id="GO:0000408">
    <property type="term" value="C:EKC/KEOPS complex"/>
    <property type="evidence" value="ECO:0007669"/>
    <property type="project" value="EnsemblFungi"/>
</dbReference>
<accession>A0A2H0ZDJ0</accession>
<gene>
    <name evidence="3" type="ORF">B9J08_005392</name>
    <name evidence="2" type="ORF">B9J08_04275</name>
</gene>
<name>A0A2H0ZDJ0_CANAR</name>
<dbReference type="GO" id="GO:0000785">
    <property type="term" value="C:chromatin"/>
    <property type="evidence" value="ECO:0007669"/>
    <property type="project" value="EnsemblFungi"/>
</dbReference>
<reference evidence="2" key="4">
    <citation type="submission" date="2024-03" db="EMBL/GenBank/DDBJ databases">
        <title>Improved genome assembly of Candida auris strain B8441 and annotation of B11205.</title>
        <authorList>
            <person name="Cauldron N.C."/>
            <person name="Shea T."/>
            <person name="Cuomo C.A."/>
        </authorList>
    </citation>
    <scope>NUCLEOTIDE SEQUENCE</scope>
    <source>
        <strain evidence="2">B8441</strain>
    </source>
</reference>
<dbReference type="EMBL" id="PEKT02000010">
    <property type="protein sequence ID" value="PIS48690.1"/>
    <property type="molecule type" value="Genomic_DNA"/>
</dbReference>
<dbReference type="VEuPathDB" id="FungiDB:CJJ07_003368"/>
<dbReference type="PANTHER" id="PTHR31283">
    <property type="entry name" value="EKC/KEOPS COMPLEX SUBUNIT PCC1 FAMILY MEMBER"/>
    <property type="match status" value="1"/>
</dbReference>
<keyword evidence="4" id="KW-1185">Reference proteome</keyword>
<dbReference type="VEuPathDB" id="FungiDB:QG37_03499"/>
<reference evidence="3 4" key="1">
    <citation type="journal article" date="2017" name="Clin. Infect. Dis.">
        <title>Simultaneous emergence of multidrug-resistant Candida auris on 3 continents confirmed by whole-genome sequencing and epidemiological analyses.</title>
        <authorList>
            <person name="Lockhart S.R."/>
            <person name="Etienne K.A."/>
            <person name="Vallabhaneni S."/>
            <person name="Farooqi J."/>
            <person name="Chowdhary A."/>
            <person name="Govender N.P."/>
            <person name="Colombo A.L."/>
            <person name="Calvo B."/>
            <person name="Cuomo C.A."/>
            <person name="Desjardins C.A."/>
            <person name="Berkow E.L."/>
            <person name="Castanheira M."/>
            <person name="Magobo R.E."/>
            <person name="Jabeen K."/>
            <person name="Asghar R.J."/>
            <person name="Meis J.F."/>
            <person name="Jackson B."/>
            <person name="Chiller T."/>
            <person name="Litvintseva A.P."/>
        </authorList>
    </citation>
    <scope>NUCLEOTIDE SEQUENCE [LARGE SCALE GENOMIC DNA]</scope>
    <source>
        <strain evidence="3 4">B8441</strain>
    </source>
</reference>
<dbReference type="VEuPathDB" id="FungiDB:B9J08_005392"/>
<dbReference type="Proteomes" id="UP000230249">
    <property type="component" value="Unassembled WGS sequence"/>
</dbReference>
<dbReference type="VEuPathDB" id="FungiDB:CJI96_0004177"/>
<dbReference type="OMA" id="KTIIECM"/>
<comment type="caution">
    <text evidence="3">The sequence shown here is derived from an EMBL/GenBank/DDBJ whole genome shotgun (WGS) entry which is preliminary data.</text>
</comment>
<organism evidence="3">
    <name type="scientific">Candidozyma auris</name>
    <name type="common">Yeast</name>
    <name type="synonym">Candida auris</name>
    <dbReference type="NCBI Taxonomy" id="498019"/>
    <lineage>
        <taxon>Eukaryota</taxon>
        <taxon>Fungi</taxon>
        <taxon>Dikarya</taxon>
        <taxon>Ascomycota</taxon>
        <taxon>Saccharomycotina</taxon>
        <taxon>Pichiomycetes</taxon>
        <taxon>Metschnikowiaceae</taxon>
        <taxon>Candidozyma</taxon>
    </lineage>
</organism>
<dbReference type="GO" id="GO:0045944">
    <property type="term" value="P:positive regulation of transcription by RNA polymerase II"/>
    <property type="evidence" value="ECO:0007669"/>
    <property type="project" value="EnsemblFungi"/>
</dbReference>
<protein>
    <recommendedName>
        <fullName evidence="5">Transcription factor Pcc1</fullName>
    </recommendedName>
</protein>
<reference evidence="2 4" key="3">
    <citation type="journal article" date="2018" name="Nat. Commun.">
        <title>Genomic insights into multidrug-resistance, mating and virulence in Candida auris and related emerging species.</title>
        <authorList>
            <person name="Munoz J.F."/>
            <person name="Gade L."/>
            <person name="Chow N.A."/>
            <person name="Loparev V.N."/>
            <person name="Juieng P."/>
            <person name="Berkow E.L."/>
            <person name="Farrer R.A."/>
            <person name="Litvintseva A.P."/>
            <person name="Cuomo C.A."/>
        </authorList>
    </citation>
    <scope>GENOME REANNOTATION</scope>
    <source>
        <strain evidence="2 4">B8441</strain>
    </source>
</reference>
<dbReference type="InterPro" id="IPR015419">
    <property type="entry name" value="CTAG/Pcc1"/>
</dbReference>
<evidence type="ECO:0000313" key="3">
    <source>
        <dbReference type="EMBL" id="PIS48690.1"/>
    </source>
</evidence>